<dbReference type="PANTHER" id="PTHR38431:SF1">
    <property type="entry name" value="BLL2305 PROTEIN"/>
    <property type="match status" value="1"/>
</dbReference>
<reference evidence="4 5" key="1">
    <citation type="journal article" date="2014" name="Antonie Van Leeuwenhoek">
        <title>Fictibacillus enclensis sp. nov., isolated from marine sediment.</title>
        <authorList>
            <person name="Dastager S.G."/>
            <person name="Mawlankar R."/>
            <person name="Srinivasan K."/>
            <person name="Tang S.K."/>
            <person name="Lee J.C."/>
            <person name="Ramana V.V."/>
            <person name="Shouche Y.S."/>
        </authorList>
    </citation>
    <scope>NUCLEOTIDE SEQUENCE [LARGE SCALE GENOMIC DNA]</scope>
    <source>
        <strain evidence="4 5">NIO-1003</strain>
    </source>
</reference>
<evidence type="ECO:0008006" key="6">
    <source>
        <dbReference type="Google" id="ProtNLM"/>
    </source>
</evidence>
<dbReference type="EMBL" id="LNQN01000001">
    <property type="protein sequence ID" value="KSU84399.1"/>
    <property type="molecule type" value="Genomic_DNA"/>
</dbReference>
<feature type="region of interest" description="Disordered" evidence="1">
    <location>
        <begin position="49"/>
        <end position="69"/>
    </location>
</feature>
<feature type="domain" description="Helix-turn-helix" evidence="3">
    <location>
        <begin position="7"/>
        <end position="54"/>
    </location>
</feature>
<gene>
    <name evidence="4" type="ORF">AS030_02255</name>
</gene>
<dbReference type="InterPro" id="IPR041657">
    <property type="entry name" value="HTH_17"/>
</dbReference>
<evidence type="ECO:0000313" key="5">
    <source>
        <dbReference type="Proteomes" id="UP000054099"/>
    </source>
</evidence>
<dbReference type="Pfam" id="PF12728">
    <property type="entry name" value="HTH_17"/>
    <property type="match status" value="1"/>
</dbReference>
<feature type="domain" description="PBP" evidence="2">
    <location>
        <begin position="95"/>
        <end position="263"/>
    </location>
</feature>
<dbReference type="NCBIfam" id="TIGR01764">
    <property type="entry name" value="excise"/>
    <property type="match status" value="1"/>
</dbReference>
<evidence type="ECO:0000256" key="1">
    <source>
        <dbReference type="SAM" id="MobiDB-lite"/>
    </source>
</evidence>
<evidence type="ECO:0000259" key="3">
    <source>
        <dbReference type="Pfam" id="PF12728"/>
    </source>
</evidence>
<dbReference type="OrthoDB" id="9805928at2"/>
<feature type="compositionally biased region" description="Polar residues" evidence="1">
    <location>
        <begin position="51"/>
        <end position="67"/>
    </location>
</feature>
<dbReference type="AlphaFoldDB" id="A0A0V8JBA1"/>
<dbReference type="SUPFAM" id="SSF46955">
    <property type="entry name" value="Putative DNA-binding domain"/>
    <property type="match status" value="1"/>
</dbReference>
<dbReference type="RefSeq" id="WP_061967910.1">
    <property type="nucleotide sequence ID" value="NZ_FMAV01000001.1"/>
</dbReference>
<evidence type="ECO:0000313" key="4">
    <source>
        <dbReference type="EMBL" id="KSU84399.1"/>
    </source>
</evidence>
<protein>
    <recommendedName>
        <fullName evidence="6">Excisionase</fullName>
    </recommendedName>
</protein>
<dbReference type="PANTHER" id="PTHR38431">
    <property type="entry name" value="BLL2305 PROTEIN"/>
    <property type="match status" value="1"/>
</dbReference>
<dbReference type="Gene3D" id="3.40.190.10">
    <property type="entry name" value="Periplasmic binding protein-like II"/>
    <property type="match status" value="1"/>
</dbReference>
<name>A0A0V8JBA1_9BACL</name>
<evidence type="ECO:0000259" key="2">
    <source>
        <dbReference type="Pfam" id="PF12727"/>
    </source>
</evidence>
<dbReference type="Pfam" id="PF12727">
    <property type="entry name" value="PBP_like"/>
    <property type="match status" value="1"/>
</dbReference>
<keyword evidence="5" id="KW-1185">Reference proteome</keyword>
<proteinExistence type="predicted"/>
<accession>A0A0V8JBA1</accession>
<dbReference type="GO" id="GO:0003677">
    <property type="term" value="F:DNA binding"/>
    <property type="evidence" value="ECO:0007669"/>
    <property type="project" value="InterPro"/>
</dbReference>
<dbReference type="Proteomes" id="UP000054099">
    <property type="component" value="Unassembled WGS sequence"/>
</dbReference>
<dbReference type="InterPro" id="IPR024370">
    <property type="entry name" value="PBP_domain"/>
</dbReference>
<dbReference type="InterPro" id="IPR009061">
    <property type="entry name" value="DNA-bd_dom_put_sf"/>
</dbReference>
<dbReference type="SUPFAM" id="SSF53850">
    <property type="entry name" value="Periplasmic binding protein-like II"/>
    <property type="match status" value="1"/>
</dbReference>
<sequence length="301" mass="33704">MDKPVSYTIEEVADRLRVSKLTIYDLIKKGELPAYRVGRQMRIDDQDLETYKNSSKTVQKPQKSQKPPLNREQLVISGQDMVLDFLGKHLEPKLGTSPLRWYTGSLNSLMAMYQGQCDIVSVHLFDGESGTYNVPYVKRILISEPFALINLVCRTAGIYVKKGNPLGIKTWSDLAKPGITIVNREKGAGARVLLDEQLRLAGLSREYISGYNTEYTSHFSIASAVAGGQADAGVGIENVAKMAEVDFIPMIQEQYDLVVLKDNRNLLKLVRDTITSHEFQTQVSQLKGYNLHLSGEIVYET</sequence>
<organism evidence="4 5">
    <name type="scientific">Fictibacillus enclensis</name>
    <dbReference type="NCBI Taxonomy" id="1017270"/>
    <lineage>
        <taxon>Bacteria</taxon>
        <taxon>Bacillati</taxon>
        <taxon>Bacillota</taxon>
        <taxon>Bacilli</taxon>
        <taxon>Bacillales</taxon>
        <taxon>Fictibacillaceae</taxon>
        <taxon>Fictibacillus</taxon>
    </lineage>
</organism>
<comment type="caution">
    <text evidence="4">The sequence shown here is derived from an EMBL/GenBank/DDBJ whole genome shotgun (WGS) entry which is preliminary data.</text>
</comment>
<dbReference type="InterPro" id="IPR010093">
    <property type="entry name" value="SinI_DNA-bd"/>
</dbReference>